<protein>
    <submittedName>
        <fullName evidence="1">Uncharacterized protein</fullName>
    </submittedName>
</protein>
<comment type="caution">
    <text evidence="1">The sequence shown here is derived from an EMBL/GenBank/DDBJ whole genome shotgun (WGS) entry which is preliminary data.</text>
</comment>
<proteinExistence type="predicted"/>
<dbReference type="EMBL" id="DXEI01000047">
    <property type="protein sequence ID" value="HIX94360.1"/>
    <property type="molecule type" value="Genomic_DNA"/>
</dbReference>
<dbReference type="AlphaFoldDB" id="A0A9D1XZT8"/>
<accession>A0A9D1XZT8</accession>
<reference evidence="1" key="2">
    <citation type="submission" date="2021-04" db="EMBL/GenBank/DDBJ databases">
        <authorList>
            <person name="Gilroy R."/>
        </authorList>
    </citation>
    <scope>NUCLEOTIDE SEQUENCE</scope>
    <source>
        <strain evidence="1">ChiHecec2B26-7398</strain>
    </source>
</reference>
<dbReference type="Proteomes" id="UP000886751">
    <property type="component" value="Unassembled WGS sequence"/>
</dbReference>
<name>A0A9D1XZT8_9FIRM</name>
<sequence length="66" mass="7087">MTKKVTGVGFVRAPEGLRVAYRYAKIDDQGNITDSNIRGSYIDDSEETAAFLQGIEAAVLAHIGEG</sequence>
<evidence type="ECO:0000313" key="1">
    <source>
        <dbReference type="EMBL" id="HIX94360.1"/>
    </source>
</evidence>
<gene>
    <name evidence="1" type="ORF">H9846_02775</name>
</gene>
<evidence type="ECO:0000313" key="2">
    <source>
        <dbReference type="Proteomes" id="UP000886751"/>
    </source>
</evidence>
<reference evidence="1" key="1">
    <citation type="journal article" date="2021" name="PeerJ">
        <title>Extensive microbial diversity within the chicken gut microbiome revealed by metagenomics and culture.</title>
        <authorList>
            <person name="Gilroy R."/>
            <person name="Ravi A."/>
            <person name="Getino M."/>
            <person name="Pursley I."/>
            <person name="Horton D.L."/>
            <person name="Alikhan N.F."/>
            <person name="Baker D."/>
            <person name="Gharbi K."/>
            <person name="Hall N."/>
            <person name="Watson M."/>
            <person name="Adriaenssens E.M."/>
            <person name="Foster-Nyarko E."/>
            <person name="Jarju S."/>
            <person name="Secka A."/>
            <person name="Antonio M."/>
            <person name="Oren A."/>
            <person name="Chaudhuri R.R."/>
            <person name="La Ragione R."/>
            <person name="Hildebrand F."/>
            <person name="Pallen M.J."/>
        </authorList>
    </citation>
    <scope>NUCLEOTIDE SEQUENCE</scope>
    <source>
        <strain evidence="1">ChiHecec2B26-7398</strain>
    </source>
</reference>
<organism evidence="1 2">
    <name type="scientific">Candidatus Gemmiger excrementipullorum</name>
    <dbReference type="NCBI Taxonomy" id="2838610"/>
    <lineage>
        <taxon>Bacteria</taxon>
        <taxon>Bacillati</taxon>
        <taxon>Bacillota</taxon>
        <taxon>Clostridia</taxon>
        <taxon>Eubacteriales</taxon>
        <taxon>Gemmiger</taxon>
    </lineage>
</organism>